<dbReference type="EMBL" id="JBFOLK010000008">
    <property type="protein sequence ID" value="KAL2492249.1"/>
    <property type="molecule type" value="Genomic_DNA"/>
</dbReference>
<gene>
    <name evidence="1" type="ORF">Adt_27877</name>
</gene>
<sequence length="131" mass="15431">MEKYDGSSDPVDHLRTFVDLMSSKWAKKTTIELMQLTQYKDKLLKDFIAWFNRATLEINDLHMSAVVITMMSKSRSHPFKISLSKNPLDTVHELLMRGDKYVDVEEVYFITKGMKDRKELESIKRKTRDEP</sequence>
<reference evidence="2" key="1">
    <citation type="submission" date="2024-07" db="EMBL/GenBank/DDBJ databases">
        <title>Two chromosome-level genome assemblies of Korean endemic species Abeliophyllum distichum and Forsythia ovata (Oleaceae).</title>
        <authorList>
            <person name="Jang H."/>
        </authorList>
    </citation>
    <scope>NUCLEOTIDE SEQUENCE [LARGE SCALE GENOMIC DNA]</scope>
</reference>
<protein>
    <submittedName>
        <fullName evidence="1">Retrotransposon gag protein</fullName>
    </submittedName>
</protein>
<comment type="caution">
    <text evidence="1">The sequence shown here is derived from an EMBL/GenBank/DDBJ whole genome shotgun (WGS) entry which is preliminary data.</text>
</comment>
<evidence type="ECO:0000313" key="1">
    <source>
        <dbReference type="EMBL" id="KAL2492249.1"/>
    </source>
</evidence>
<evidence type="ECO:0000313" key="2">
    <source>
        <dbReference type="Proteomes" id="UP001604336"/>
    </source>
</evidence>
<proteinExistence type="predicted"/>
<organism evidence="1 2">
    <name type="scientific">Abeliophyllum distichum</name>
    <dbReference type="NCBI Taxonomy" id="126358"/>
    <lineage>
        <taxon>Eukaryota</taxon>
        <taxon>Viridiplantae</taxon>
        <taxon>Streptophyta</taxon>
        <taxon>Embryophyta</taxon>
        <taxon>Tracheophyta</taxon>
        <taxon>Spermatophyta</taxon>
        <taxon>Magnoliopsida</taxon>
        <taxon>eudicotyledons</taxon>
        <taxon>Gunneridae</taxon>
        <taxon>Pentapetalae</taxon>
        <taxon>asterids</taxon>
        <taxon>lamiids</taxon>
        <taxon>Lamiales</taxon>
        <taxon>Oleaceae</taxon>
        <taxon>Forsythieae</taxon>
        <taxon>Abeliophyllum</taxon>
    </lineage>
</organism>
<dbReference type="AlphaFoldDB" id="A0ABD1RZ57"/>
<name>A0ABD1RZ57_9LAMI</name>
<keyword evidence="2" id="KW-1185">Reference proteome</keyword>
<accession>A0ABD1RZ57</accession>
<dbReference type="Proteomes" id="UP001604336">
    <property type="component" value="Unassembled WGS sequence"/>
</dbReference>